<evidence type="ECO:0000313" key="2">
    <source>
        <dbReference type="EMBL" id="KAF7263113.1"/>
    </source>
</evidence>
<evidence type="ECO:0000313" key="3">
    <source>
        <dbReference type="Proteomes" id="UP000625711"/>
    </source>
</evidence>
<name>A0A834HWW7_RHYFE</name>
<feature type="non-terminal residue" evidence="1">
    <location>
        <position position="38"/>
    </location>
</feature>
<gene>
    <name evidence="2" type="ORF">GWI33_003603</name>
    <name evidence="1" type="ORF">GWI33_003604</name>
</gene>
<accession>A0A834HWW7</accession>
<keyword evidence="3" id="KW-1185">Reference proteome</keyword>
<organism evidence="1 3">
    <name type="scientific">Rhynchophorus ferrugineus</name>
    <name type="common">Red palm weevil</name>
    <name type="synonym">Curculio ferrugineus</name>
    <dbReference type="NCBI Taxonomy" id="354439"/>
    <lineage>
        <taxon>Eukaryota</taxon>
        <taxon>Metazoa</taxon>
        <taxon>Ecdysozoa</taxon>
        <taxon>Arthropoda</taxon>
        <taxon>Hexapoda</taxon>
        <taxon>Insecta</taxon>
        <taxon>Pterygota</taxon>
        <taxon>Neoptera</taxon>
        <taxon>Endopterygota</taxon>
        <taxon>Coleoptera</taxon>
        <taxon>Polyphaga</taxon>
        <taxon>Cucujiformia</taxon>
        <taxon>Curculionidae</taxon>
        <taxon>Dryophthorinae</taxon>
        <taxon>Rhynchophorus</taxon>
    </lineage>
</organism>
<dbReference type="EMBL" id="JAACXV010023236">
    <property type="protein sequence ID" value="KAF7263112.1"/>
    <property type="molecule type" value="Genomic_DNA"/>
</dbReference>
<dbReference type="EMBL" id="JAACXV010023234">
    <property type="protein sequence ID" value="KAF7263113.1"/>
    <property type="molecule type" value="Genomic_DNA"/>
</dbReference>
<proteinExistence type="predicted"/>
<reference evidence="1" key="1">
    <citation type="submission" date="2020-08" db="EMBL/GenBank/DDBJ databases">
        <title>Genome sequencing and assembly of the red palm weevil Rhynchophorus ferrugineus.</title>
        <authorList>
            <person name="Dias G.B."/>
            <person name="Bergman C.M."/>
            <person name="Manee M."/>
        </authorList>
    </citation>
    <scope>NUCLEOTIDE SEQUENCE</scope>
    <source>
        <strain evidence="1">AA-2017</strain>
        <tissue evidence="1">Whole larva</tissue>
    </source>
</reference>
<protein>
    <submittedName>
        <fullName evidence="1">Uncharacterized protein</fullName>
    </submittedName>
</protein>
<dbReference type="AlphaFoldDB" id="A0A834HWW7"/>
<evidence type="ECO:0000313" key="1">
    <source>
        <dbReference type="EMBL" id="KAF7263112.1"/>
    </source>
</evidence>
<dbReference type="Proteomes" id="UP000625711">
    <property type="component" value="Unassembled WGS sequence"/>
</dbReference>
<dbReference type="OrthoDB" id="7446721at2759"/>
<comment type="caution">
    <text evidence="1">The sequence shown here is derived from an EMBL/GenBank/DDBJ whole genome shotgun (WGS) entry which is preliminary data.</text>
</comment>
<sequence length="38" mass="4579">MLRYFVADGEPIKLPENLESLPRADHFPTQRHRWNTNE</sequence>